<accession>A0A8J9ZTD2</accession>
<dbReference type="PANTHER" id="PTHR15177">
    <property type="entry name" value="G-PROTEIN COUPLED RECEPTOR 143"/>
    <property type="match status" value="1"/>
</dbReference>
<feature type="transmembrane region" description="Helical" evidence="1">
    <location>
        <begin position="22"/>
        <end position="45"/>
    </location>
</feature>
<dbReference type="Proteomes" id="UP000838412">
    <property type="component" value="Chromosome 4"/>
</dbReference>
<name>A0A8J9ZTD2_BRALA</name>
<feature type="transmembrane region" description="Helical" evidence="1">
    <location>
        <begin position="152"/>
        <end position="174"/>
    </location>
</feature>
<feature type="transmembrane region" description="Helical" evidence="1">
    <location>
        <begin position="111"/>
        <end position="131"/>
    </location>
</feature>
<sequence length="341" mass="37825">MASLHEESFYCIPETKLTLSERPVYCGVAIAAAVLGLGGAGWQVVRWRDRLRGAAQRRRPSPNPVIVFCLALSDFMACIVVIARAVGILVFDPPLEVGPGVYVPAQGLTAIYVGSTIEIINLYFYSATYMWTLVYALDITMQLKNMDVPMPLYHVLCWSAPAVFVGLSMFSVFFEVPEAPGDGGIQQCAAGFHLVLHYVFSYTPIVAVMLANPAIYITASRLIEITVRPMLGRYTQRERQVISAVKIKFLLIVVVFTLCWLPNVIDGVIQISNLVQGDRTADGFFALWVIEAALNPLQGLLNCLAYGPATFQQWLMGRTGWLLRTRQPVNFDSREADPLLR</sequence>
<dbReference type="OrthoDB" id="10070607at2759"/>
<protein>
    <submittedName>
        <fullName evidence="2">GPR143 protein</fullName>
    </submittedName>
</protein>
<dbReference type="GO" id="GO:0004930">
    <property type="term" value="F:G protein-coupled receptor activity"/>
    <property type="evidence" value="ECO:0007669"/>
    <property type="project" value="InterPro"/>
</dbReference>
<organism evidence="2 3">
    <name type="scientific">Branchiostoma lanceolatum</name>
    <name type="common">Common lancelet</name>
    <name type="synonym">Amphioxus lanceolatum</name>
    <dbReference type="NCBI Taxonomy" id="7740"/>
    <lineage>
        <taxon>Eukaryota</taxon>
        <taxon>Metazoa</taxon>
        <taxon>Chordata</taxon>
        <taxon>Cephalochordata</taxon>
        <taxon>Leptocardii</taxon>
        <taxon>Amphioxiformes</taxon>
        <taxon>Branchiostomatidae</taxon>
        <taxon>Branchiostoma</taxon>
    </lineage>
</organism>
<dbReference type="PRINTS" id="PR00965">
    <property type="entry name" value="OCULARALBNSM"/>
</dbReference>
<dbReference type="GO" id="GO:0072544">
    <property type="term" value="F:L-DOPA binding"/>
    <property type="evidence" value="ECO:0007669"/>
    <property type="project" value="InterPro"/>
</dbReference>
<proteinExistence type="predicted"/>
<feature type="transmembrane region" description="Helical" evidence="1">
    <location>
        <begin position="244"/>
        <end position="265"/>
    </location>
</feature>
<keyword evidence="1" id="KW-0472">Membrane</keyword>
<dbReference type="SUPFAM" id="SSF81321">
    <property type="entry name" value="Family A G protein-coupled receptor-like"/>
    <property type="match status" value="1"/>
</dbReference>
<dbReference type="GO" id="GO:0016020">
    <property type="term" value="C:membrane"/>
    <property type="evidence" value="ECO:0007669"/>
    <property type="project" value="InterPro"/>
</dbReference>
<dbReference type="AlphaFoldDB" id="A0A8J9ZTD2"/>
<reference evidence="2" key="1">
    <citation type="submission" date="2022-01" db="EMBL/GenBank/DDBJ databases">
        <authorList>
            <person name="Braso-Vives M."/>
        </authorList>
    </citation>
    <scope>NUCLEOTIDE SEQUENCE</scope>
</reference>
<evidence type="ECO:0000256" key="1">
    <source>
        <dbReference type="SAM" id="Phobius"/>
    </source>
</evidence>
<evidence type="ECO:0000313" key="3">
    <source>
        <dbReference type="Proteomes" id="UP000838412"/>
    </source>
</evidence>
<dbReference type="GO" id="GO:0072545">
    <property type="term" value="F:L-tyrosine binding"/>
    <property type="evidence" value="ECO:0007669"/>
    <property type="project" value="InterPro"/>
</dbReference>
<keyword evidence="3" id="KW-1185">Reference proteome</keyword>
<dbReference type="GO" id="GO:0035240">
    <property type="term" value="F:dopamine binding"/>
    <property type="evidence" value="ECO:0007669"/>
    <property type="project" value="InterPro"/>
</dbReference>
<dbReference type="Gene3D" id="1.20.1070.10">
    <property type="entry name" value="Rhodopsin 7-helix transmembrane proteins"/>
    <property type="match status" value="1"/>
</dbReference>
<dbReference type="PANTHER" id="PTHR15177:SF2">
    <property type="entry name" value="G-PROTEIN COUPLED RECEPTOR 143"/>
    <property type="match status" value="1"/>
</dbReference>
<dbReference type="InterPro" id="IPR001414">
    <property type="entry name" value="GPR143"/>
</dbReference>
<dbReference type="EMBL" id="OV696689">
    <property type="protein sequence ID" value="CAH1261660.1"/>
    <property type="molecule type" value="Genomic_DNA"/>
</dbReference>
<dbReference type="Pfam" id="PF02101">
    <property type="entry name" value="Ocular_alb"/>
    <property type="match status" value="1"/>
</dbReference>
<gene>
    <name evidence="2" type="primary">GPR143</name>
    <name evidence="2" type="ORF">BLAG_LOCUS17019</name>
</gene>
<keyword evidence="1" id="KW-1133">Transmembrane helix</keyword>
<feature type="transmembrane region" description="Helical" evidence="1">
    <location>
        <begin position="65"/>
        <end position="91"/>
    </location>
</feature>
<keyword evidence="1" id="KW-0812">Transmembrane</keyword>
<feature type="transmembrane region" description="Helical" evidence="1">
    <location>
        <begin position="285"/>
        <end position="306"/>
    </location>
</feature>
<evidence type="ECO:0000313" key="2">
    <source>
        <dbReference type="EMBL" id="CAH1261660.1"/>
    </source>
</evidence>